<feature type="transmembrane region" description="Helical" evidence="5">
    <location>
        <begin position="237"/>
        <end position="258"/>
    </location>
</feature>
<dbReference type="OrthoDB" id="38453at2759"/>
<accession>A0A9N8DBY4</accession>
<gene>
    <name evidence="6" type="ORF">SEMRO_52_G031030.1</name>
</gene>
<evidence type="ECO:0000256" key="2">
    <source>
        <dbReference type="ARBA" id="ARBA00022729"/>
    </source>
</evidence>
<feature type="compositionally biased region" description="Polar residues" evidence="4">
    <location>
        <begin position="1"/>
        <end position="11"/>
    </location>
</feature>
<keyword evidence="3" id="KW-0677">Repeat</keyword>
<evidence type="ECO:0000256" key="1">
    <source>
        <dbReference type="ARBA" id="ARBA00004167"/>
    </source>
</evidence>
<keyword evidence="5" id="KW-0812">Transmembrane</keyword>
<evidence type="ECO:0000313" key="6">
    <source>
        <dbReference type="EMBL" id="CAB9499041.1"/>
    </source>
</evidence>
<name>A0A9N8DBY4_9STRA</name>
<evidence type="ECO:0000313" key="7">
    <source>
        <dbReference type="Proteomes" id="UP001153069"/>
    </source>
</evidence>
<keyword evidence="7" id="KW-1185">Reference proteome</keyword>
<dbReference type="InterPro" id="IPR032675">
    <property type="entry name" value="LRR_dom_sf"/>
</dbReference>
<feature type="region of interest" description="Disordered" evidence="4">
    <location>
        <begin position="42"/>
        <end position="86"/>
    </location>
</feature>
<dbReference type="InterPro" id="IPR051716">
    <property type="entry name" value="Plant_RL_S/T_kinase"/>
</dbReference>
<comment type="subcellular location">
    <subcellularLocation>
        <location evidence="1">Membrane</location>
        <topology evidence="1">Single-pass membrane protein</topology>
    </subcellularLocation>
</comment>
<dbReference type="PANTHER" id="PTHR48053:SF71">
    <property type="entry name" value="LEUCINE RICH REPEAT FAMILY PROTEIN, EXPRESSED"/>
    <property type="match status" value="1"/>
</dbReference>
<comment type="caution">
    <text evidence="6">The sequence shown here is derived from an EMBL/GenBank/DDBJ whole genome shotgun (WGS) entry which is preliminary data.</text>
</comment>
<dbReference type="AlphaFoldDB" id="A0A9N8DBY4"/>
<evidence type="ECO:0000256" key="4">
    <source>
        <dbReference type="SAM" id="MobiDB-lite"/>
    </source>
</evidence>
<keyword evidence="2" id="KW-0732">Signal</keyword>
<feature type="region of interest" description="Disordered" evidence="4">
    <location>
        <begin position="1"/>
        <end position="26"/>
    </location>
</feature>
<protein>
    <submittedName>
        <fullName evidence="6">Leucine Rich Repeat</fullName>
    </submittedName>
</protein>
<dbReference type="SUPFAM" id="SSF52058">
    <property type="entry name" value="L domain-like"/>
    <property type="match status" value="1"/>
</dbReference>
<proteinExistence type="predicted"/>
<dbReference type="Proteomes" id="UP001153069">
    <property type="component" value="Unassembled WGS sequence"/>
</dbReference>
<dbReference type="GO" id="GO:0016020">
    <property type="term" value="C:membrane"/>
    <property type="evidence" value="ECO:0007669"/>
    <property type="project" value="UniProtKB-SubCell"/>
</dbReference>
<feature type="compositionally biased region" description="Basic and acidic residues" evidence="4">
    <location>
        <begin position="71"/>
        <end position="86"/>
    </location>
</feature>
<dbReference type="Gene3D" id="3.80.10.10">
    <property type="entry name" value="Ribonuclease Inhibitor"/>
    <property type="match status" value="3"/>
</dbReference>
<sequence length="754" mass="82416">MKFSGRTITTSDEIEEAEREANNEDESFEVLDIVNARIRGFTEEELPKMESFSERGGADALAQGGPLSTSPKEEAKEQESKKIEARVQGTPEDKMFLVGVLTERQEAESPLRQAMNVAASTDDFDLEDPPSPPPIILMRHDEVASRNSGVPGAYYVALGLELPVSATMYPMLAAHPVAEIENHSNLQYEVVQEGSLGNSDLAVANPVDDTIPQDLPQAQEFELQESTRDPNDKKYKIILLLGAIALVAVMIVIVYILVHGKKDDSVAPMTAVPTGTPSAAPSLSLEGTIKALLELETPSALEDLESPQFRAFEWLLEDPNLPFYSDARARQKFALASLYYATGGETWLDNTSWLNHSIHECEWYNAPNFALKDTMELIYPGYMSGFFPPSEPPPARCNEAGMYQNLWLDRNYLVGYLPEALYMLTTLETMSLGWNQLDGVLSGRLGQLTDLAGLVIYDQPTDGNIPSEIGLLTTLRGLVFTNSNHQGLLPSELWQLTNLEQLILMDHMHMQGTISTEVGMLSKLKWFVLDNNDISGTIPTELGQIEPLEWILLGRTRISGSIPSELGFYPNKHNLHLLGNDLVGTIPSELGLLSSHIRISFWNNHITGTVPSELGLLKNLEAGLDLARNLLTGVIPTELGLLTGLHDLLLEQNQLSGQIPSEFGELSSLRIISLVNNSLSGSVPVELSSLQQTLHSLLLEGNAMLTGTIPESLCHVNGTCVILTGFPHSCSGRMGVFFGCTDLLCGCDCSCGGA</sequence>
<keyword evidence="5" id="KW-1133">Transmembrane helix</keyword>
<dbReference type="FunFam" id="3.80.10.10:FF:000383">
    <property type="entry name" value="Leucine-rich repeat receptor protein kinase EMS1"/>
    <property type="match status" value="1"/>
</dbReference>
<dbReference type="EMBL" id="CAICTM010000051">
    <property type="protein sequence ID" value="CAB9499041.1"/>
    <property type="molecule type" value="Genomic_DNA"/>
</dbReference>
<feature type="compositionally biased region" description="Acidic residues" evidence="4">
    <location>
        <begin position="12"/>
        <end position="26"/>
    </location>
</feature>
<evidence type="ECO:0000256" key="5">
    <source>
        <dbReference type="SAM" id="Phobius"/>
    </source>
</evidence>
<dbReference type="PANTHER" id="PTHR48053">
    <property type="entry name" value="LEUCINE RICH REPEAT FAMILY PROTEIN, EXPRESSED"/>
    <property type="match status" value="1"/>
</dbReference>
<organism evidence="6 7">
    <name type="scientific">Seminavis robusta</name>
    <dbReference type="NCBI Taxonomy" id="568900"/>
    <lineage>
        <taxon>Eukaryota</taxon>
        <taxon>Sar</taxon>
        <taxon>Stramenopiles</taxon>
        <taxon>Ochrophyta</taxon>
        <taxon>Bacillariophyta</taxon>
        <taxon>Bacillariophyceae</taxon>
        <taxon>Bacillariophycidae</taxon>
        <taxon>Naviculales</taxon>
        <taxon>Naviculaceae</taxon>
        <taxon>Seminavis</taxon>
    </lineage>
</organism>
<reference evidence="6" key="1">
    <citation type="submission" date="2020-06" db="EMBL/GenBank/DDBJ databases">
        <authorList>
            <consortium name="Plant Systems Biology data submission"/>
        </authorList>
    </citation>
    <scope>NUCLEOTIDE SEQUENCE</scope>
    <source>
        <strain evidence="6">D6</strain>
    </source>
</reference>
<feature type="compositionally biased region" description="Basic and acidic residues" evidence="4">
    <location>
        <begin position="42"/>
        <end position="57"/>
    </location>
</feature>
<keyword evidence="5" id="KW-0472">Membrane</keyword>
<evidence type="ECO:0000256" key="3">
    <source>
        <dbReference type="ARBA" id="ARBA00022737"/>
    </source>
</evidence>